<dbReference type="PANTHER" id="PTHR43861:SF5">
    <property type="entry name" value="BLL5978 PROTEIN"/>
    <property type="match status" value="1"/>
</dbReference>
<dbReference type="Pfam" id="PF13489">
    <property type="entry name" value="Methyltransf_23"/>
    <property type="match status" value="1"/>
</dbReference>
<protein>
    <submittedName>
        <fullName evidence="3">Class I SAM-dependent methyltransferase</fullName>
    </submittedName>
</protein>
<dbReference type="PANTHER" id="PTHR43861">
    <property type="entry name" value="TRANS-ACONITATE 2-METHYLTRANSFERASE-RELATED"/>
    <property type="match status" value="1"/>
</dbReference>
<evidence type="ECO:0000259" key="2">
    <source>
        <dbReference type="Pfam" id="PF08484"/>
    </source>
</evidence>
<keyword evidence="3" id="KW-0808">Transferase</keyword>
<evidence type="ECO:0000259" key="1">
    <source>
        <dbReference type="Pfam" id="PF08421"/>
    </source>
</evidence>
<name>A0ABX8J998_9BACT</name>
<organism evidence="3 4">
    <name type="scientific">Geomonas oryzisoli</name>
    <dbReference type="NCBI Taxonomy" id="2847992"/>
    <lineage>
        <taxon>Bacteria</taxon>
        <taxon>Pseudomonadati</taxon>
        <taxon>Thermodesulfobacteriota</taxon>
        <taxon>Desulfuromonadia</taxon>
        <taxon>Geobacterales</taxon>
        <taxon>Geobacteraceae</taxon>
        <taxon>Geomonas</taxon>
    </lineage>
</organism>
<dbReference type="CDD" id="cd02440">
    <property type="entry name" value="AdoMet_MTases"/>
    <property type="match status" value="1"/>
</dbReference>
<keyword evidence="3" id="KW-0489">Methyltransferase</keyword>
<keyword evidence="4" id="KW-1185">Reference proteome</keyword>
<sequence>MRECRICSAPIEPFMSFGPTPIANGFLTPDQFAGEYFFELAVGFCEKCGMFQLIDQPDREQMFHEHYHFFSGTSRFMTEHFREFAEHVMDDFLGDRSPERFVVEIGSNDGIMLQNFAKAGVRHLGIEPSKNVAEVARSKGINTISEFFDADLARAIVAKEGQADAFLAANVMCHIPYFHSIIEGIKVLLKPDGIVAFEDPYLGDVIEKTSYDQIYDEHVFLFSLKSISYAFGRHGFELVDIEPQETHGGSMRYILAHQGRRPVSERVKAQLAREEELGLHKAETFLRFRDNCEKSRRELKELLVSLKEQGKRVVGYGATSKSTTVTNYTGITPDLVEFISDTTPIKQGKCSPGTHIPVKPYEEFQKEYPEYALLFAWNHSKEIMAKEQAFRDAGGKWIVYVPTVEVR</sequence>
<evidence type="ECO:0000313" key="3">
    <source>
        <dbReference type="EMBL" id="QWV93646.1"/>
    </source>
</evidence>
<dbReference type="InterPro" id="IPR013630">
    <property type="entry name" value="Methyltransf_Zn-bd_dom_put"/>
</dbReference>
<dbReference type="Proteomes" id="UP000683557">
    <property type="component" value="Chromosome"/>
</dbReference>
<feature type="domain" description="C-methyltransferase" evidence="2">
    <location>
        <begin position="246"/>
        <end position="402"/>
    </location>
</feature>
<dbReference type="InterPro" id="IPR013691">
    <property type="entry name" value="MeTrfase_14"/>
</dbReference>
<evidence type="ECO:0000313" key="4">
    <source>
        <dbReference type="Proteomes" id="UP000683557"/>
    </source>
</evidence>
<reference evidence="3 4" key="1">
    <citation type="submission" date="2021-06" db="EMBL/GenBank/DDBJ databases">
        <title>Gemonas diversity in paddy soil.</title>
        <authorList>
            <person name="Liu G."/>
        </authorList>
    </citation>
    <scope>NUCLEOTIDE SEQUENCE [LARGE SCALE GENOMIC DNA]</scope>
    <source>
        <strain evidence="3 4">RG10</strain>
    </source>
</reference>
<dbReference type="GO" id="GO:0032259">
    <property type="term" value="P:methylation"/>
    <property type="evidence" value="ECO:0007669"/>
    <property type="project" value="UniProtKB-KW"/>
</dbReference>
<gene>
    <name evidence="3" type="ORF">KP004_00185</name>
</gene>
<accession>A0ABX8J998</accession>
<dbReference type="Pfam" id="PF08421">
    <property type="entry name" value="Methyltransf_13"/>
    <property type="match status" value="1"/>
</dbReference>
<feature type="domain" description="Methyltransferase putative zinc binding" evidence="1">
    <location>
        <begin position="4"/>
        <end position="63"/>
    </location>
</feature>
<dbReference type="Pfam" id="PF08484">
    <property type="entry name" value="Methyltransf_14"/>
    <property type="match status" value="1"/>
</dbReference>
<proteinExistence type="predicted"/>
<dbReference type="GO" id="GO:0008168">
    <property type="term" value="F:methyltransferase activity"/>
    <property type="evidence" value="ECO:0007669"/>
    <property type="project" value="UniProtKB-KW"/>
</dbReference>
<dbReference type="EMBL" id="CP076723">
    <property type="protein sequence ID" value="QWV93646.1"/>
    <property type="molecule type" value="Genomic_DNA"/>
</dbReference>
<dbReference type="RefSeq" id="WP_216800402.1">
    <property type="nucleotide sequence ID" value="NZ_CP076723.1"/>
</dbReference>